<evidence type="ECO:0000256" key="1">
    <source>
        <dbReference type="SAM" id="MobiDB-lite"/>
    </source>
</evidence>
<keyword evidence="3" id="KW-1185">Reference proteome</keyword>
<dbReference type="EMBL" id="VLLP01000001">
    <property type="protein sequence ID" value="TWJ27565.1"/>
    <property type="molecule type" value="Genomic_DNA"/>
</dbReference>
<feature type="compositionally biased region" description="Low complexity" evidence="1">
    <location>
        <begin position="226"/>
        <end position="245"/>
    </location>
</feature>
<gene>
    <name evidence="2" type="ORF">JD81_01055</name>
</gene>
<evidence type="ECO:0008006" key="4">
    <source>
        <dbReference type="Google" id="ProtNLM"/>
    </source>
</evidence>
<dbReference type="GO" id="GO:0020037">
    <property type="term" value="F:heme binding"/>
    <property type="evidence" value="ECO:0007669"/>
    <property type="project" value="InterPro"/>
</dbReference>
<organism evidence="2 3">
    <name type="scientific">Micromonospora sagamiensis</name>
    <dbReference type="NCBI Taxonomy" id="47875"/>
    <lineage>
        <taxon>Bacteria</taxon>
        <taxon>Bacillati</taxon>
        <taxon>Actinomycetota</taxon>
        <taxon>Actinomycetes</taxon>
        <taxon>Micromonosporales</taxon>
        <taxon>Micromonosporaceae</taxon>
        <taxon>Micromonospora</taxon>
    </lineage>
</organism>
<dbReference type="RefSeq" id="WP_232624901.1">
    <property type="nucleotide sequence ID" value="NZ_AP023438.1"/>
</dbReference>
<protein>
    <recommendedName>
        <fullName evidence="4">Phosphodiesterase</fullName>
    </recommendedName>
</protein>
<feature type="compositionally biased region" description="Polar residues" evidence="1">
    <location>
        <begin position="246"/>
        <end position="264"/>
    </location>
</feature>
<proteinExistence type="predicted"/>
<sequence>MSVLSAAERVAAALARWWGARLLHPAGRTFSGEVTIGGTAAPVTGVALLDRPGRYPATIRFSRGVPTPAGWPDVLGLAVRIHHGVDRQPFDLLVSSSGTAPVLRQLPLPRRRVVGGYSTIMPYRSGQGRLWLGVLPDRSAVDLGRGLNEVAAAIRRDTPRLVLAVASAVGPWRPFGVVCVDEPLDCANDAALAFDPVGNLPAGLWAAGPVARLRDRTYRGSRRARGASARSAGPAPASAVPSGGSTDQYSGSTRQSGGSTATTV</sequence>
<evidence type="ECO:0000313" key="2">
    <source>
        <dbReference type="EMBL" id="TWJ27565.1"/>
    </source>
</evidence>
<name>A0A562WBS0_9ACTN</name>
<reference evidence="2 3" key="1">
    <citation type="submission" date="2019-07" db="EMBL/GenBank/DDBJ databases">
        <title>R&amp;d 2014.</title>
        <authorList>
            <person name="Klenk H.-P."/>
        </authorList>
    </citation>
    <scope>NUCLEOTIDE SEQUENCE [LARGE SCALE GENOMIC DNA]</scope>
    <source>
        <strain evidence="2 3">DSM 43912</strain>
    </source>
</reference>
<dbReference type="Proteomes" id="UP000319728">
    <property type="component" value="Unassembled WGS sequence"/>
</dbReference>
<accession>A0A562WBS0</accession>
<comment type="caution">
    <text evidence="2">The sequence shown here is derived from an EMBL/GenBank/DDBJ whole genome shotgun (WGS) entry which is preliminary data.</text>
</comment>
<dbReference type="AlphaFoldDB" id="A0A562WBS0"/>
<feature type="region of interest" description="Disordered" evidence="1">
    <location>
        <begin position="218"/>
        <end position="264"/>
    </location>
</feature>
<evidence type="ECO:0000313" key="3">
    <source>
        <dbReference type="Proteomes" id="UP000319728"/>
    </source>
</evidence>
<dbReference type="Gene3D" id="2.40.180.10">
    <property type="entry name" value="Catalase core domain"/>
    <property type="match status" value="1"/>
</dbReference>
<dbReference type="InterPro" id="IPR020835">
    <property type="entry name" value="Catalase_sf"/>
</dbReference>
<dbReference type="SUPFAM" id="SSF56634">
    <property type="entry name" value="Heme-dependent catalase-like"/>
    <property type="match status" value="1"/>
</dbReference>